<evidence type="ECO:0000313" key="3">
    <source>
        <dbReference type="Proteomes" id="UP000007305"/>
    </source>
</evidence>
<accession>A0A804UI34</accession>
<dbReference type="EnsemblPlants" id="Zm00001eb366860_T002">
    <property type="protein sequence ID" value="Zm00001eb366860_P002"/>
    <property type="gene ID" value="Zm00001eb366860"/>
</dbReference>
<reference evidence="2" key="3">
    <citation type="submission" date="2021-05" db="UniProtKB">
        <authorList>
            <consortium name="EnsemblPlants"/>
        </authorList>
    </citation>
    <scope>IDENTIFICATION</scope>
    <source>
        <strain evidence="2">cv. B73</strain>
    </source>
</reference>
<feature type="compositionally biased region" description="Basic residues" evidence="1">
    <location>
        <begin position="112"/>
        <end position="123"/>
    </location>
</feature>
<feature type="compositionally biased region" description="Basic residues" evidence="1">
    <location>
        <begin position="274"/>
        <end position="308"/>
    </location>
</feature>
<evidence type="ECO:0000256" key="1">
    <source>
        <dbReference type="SAM" id="MobiDB-lite"/>
    </source>
</evidence>
<feature type="compositionally biased region" description="Basic residues" evidence="1">
    <location>
        <begin position="150"/>
        <end position="161"/>
    </location>
</feature>
<name>A0A804UI34_MAIZE</name>
<evidence type="ECO:0000313" key="2">
    <source>
        <dbReference type="EnsemblPlants" id="Zm00001eb366860_P002"/>
    </source>
</evidence>
<protein>
    <submittedName>
        <fullName evidence="2">Uncharacterized protein</fullName>
    </submittedName>
</protein>
<feature type="region of interest" description="Disordered" evidence="1">
    <location>
        <begin position="212"/>
        <end position="232"/>
    </location>
</feature>
<reference evidence="3" key="1">
    <citation type="journal article" date="2009" name="Science">
        <title>The B73 maize genome: complexity, diversity, and dynamics.</title>
        <authorList>
            <person name="Schnable P.S."/>
            <person name="Ware D."/>
            <person name="Fulton R.S."/>
            <person name="Stein J.C."/>
            <person name="Wei F."/>
            <person name="Pasternak S."/>
            <person name="Liang C."/>
            <person name="Zhang J."/>
            <person name="Fulton L."/>
            <person name="Graves T.A."/>
            <person name="Minx P."/>
            <person name="Reily A.D."/>
            <person name="Courtney L."/>
            <person name="Kruchowski S.S."/>
            <person name="Tomlinson C."/>
            <person name="Strong C."/>
            <person name="Delehaunty K."/>
            <person name="Fronick C."/>
            <person name="Courtney B."/>
            <person name="Rock S.M."/>
            <person name="Belter E."/>
            <person name="Du F."/>
            <person name="Kim K."/>
            <person name="Abbott R.M."/>
            <person name="Cotton M."/>
            <person name="Levy A."/>
            <person name="Marchetto P."/>
            <person name="Ochoa K."/>
            <person name="Jackson S.M."/>
            <person name="Gillam B."/>
            <person name="Chen W."/>
            <person name="Yan L."/>
            <person name="Higginbotham J."/>
            <person name="Cardenas M."/>
            <person name="Waligorski J."/>
            <person name="Applebaum E."/>
            <person name="Phelps L."/>
            <person name="Falcone J."/>
            <person name="Kanchi K."/>
            <person name="Thane T."/>
            <person name="Scimone A."/>
            <person name="Thane N."/>
            <person name="Henke J."/>
            <person name="Wang T."/>
            <person name="Ruppert J."/>
            <person name="Shah N."/>
            <person name="Rotter K."/>
            <person name="Hodges J."/>
            <person name="Ingenthron E."/>
            <person name="Cordes M."/>
            <person name="Kohlberg S."/>
            <person name="Sgro J."/>
            <person name="Delgado B."/>
            <person name="Mead K."/>
            <person name="Chinwalla A."/>
            <person name="Leonard S."/>
            <person name="Crouse K."/>
            <person name="Collura K."/>
            <person name="Kudrna D."/>
            <person name="Currie J."/>
            <person name="He R."/>
            <person name="Angelova A."/>
            <person name="Rajasekar S."/>
            <person name="Mueller T."/>
            <person name="Lomeli R."/>
            <person name="Scara G."/>
            <person name="Ko A."/>
            <person name="Delaney K."/>
            <person name="Wissotski M."/>
            <person name="Lopez G."/>
            <person name="Campos D."/>
            <person name="Braidotti M."/>
            <person name="Ashley E."/>
            <person name="Golser W."/>
            <person name="Kim H."/>
            <person name="Lee S."/>
            <person name="Lin J."/>
            <person name="Dujmic Z."/>
            <person name="Kim W."/>
            <person name="Talag J."/>
            <person name="Zuccolo A."/>
            <person name="Fan C."/>
            <person name="Sebastian A."/>
            <person name="Kramer M."/>
            <person name="Spiegel L."/>
            <person name="Nascimento L."/>
            <person name="Zutavern T."/>
            <person name="Miller B."/>
            <person name="Ambroise C."/>
            <person name="Muller S."/>
            <person name="Spooner W."/>
            <person name="Narechania A."/>
            <person name="Ren L."/>
            <person name="Wei S."/>
            <person name="Kumari S."/>
            <person name="Faga B."/>
            <person name="Levy M.J."/>
            <person name="McMahan L."/>
            <person name="Van Buren P."/>
            <person name="Vaughn M.W."/>
            <person name="Ying K."/>
            <person name="Yeh C.-T."/>
            <person name="Emrich S.J."/>
            <person name="Jia Y."/>
            <person name="Kalyanaraman A."/>
            <person name="Hsia A.-P."/>
            <person name="Barbazuk W.B."/>
            <person name="Baucom R.S."/>
            <person name="Brutnell T.P."/>
            <person name="Carpita N.C."/>
            <person name="Chaparro C."/>
            <person name="Chia J.-M."/>
            <person name="Deragon J.-M."/>
            <person name="Estill J.C."/>
            <person name="Fu Y."/>
            <person name="Jeddeloh J.A."/>
            <person name="Han Y."/>
            <person name="Lee H."/>
            <person name="Li P."/>
            <person name="Lisch D.R."/>
            <person name="Liu S."/>
            <person name="Liu Z."/>
            <person name="Nagel D.H."/>
            <person name="McCann M.C."/>
            <person name="SanMiguel P."/>
            <person name="Myers A.M."/>
            <person name="Nettleton D."/>
            <person name="Nguyen J."/>
            <person name="Penning B.W."/>
            <person name="Ponnala L."/>
            <person name="Schneider K.L."/>
            <person name="Schwartz D.C."/>
            <person name="Sharma A."/>
            <person name="Soderlund C."/>
            <person name="Springer N.M."/>
            <person name="Sun Q."/>
            <person name="Wang H."/>
            <person name="Waterman M."/>
            <person name="Westerman R."/>
            <person name="Wolfgruber T.K."/>
            <person name="Yang L."/>
            <person name="Yu Y."/>
            <person name="Zhang L."/>
            <person name="Zhou S."/>
            <person name="Zhu Q."/>
            <person name="Bennetzen J.L."/>
            <person name="Dawe R.K."/>
            <person name="Jiang J."/>
            <person name="Jiang N."/>
            <person name="Presting G.G."/>
            <person name="Wessler S.R."/>
            <person name="Aluru S."/>
            <person name="Martienssen R.A."/>
            <person name="Clifton S.W."/>
            <person name="McCombie W.R."/>
            <person name="Wing R.A."/>
            <person name="Wilson R.K."/>
        </authorList>
    </citation>
    <scope>NUCLEOTIDE SEQUENCE [LARGE SCALE GENOMIC DNA]</scope>
    <source>
        <strain evidence="3">cv. B73</strain>
    </source>
</reference>
<feature type="compositionally biased region" description="Basic residues" evidence="1">
    <location>
        <begin position="181"/>
        <end position="194"/>
    </location>
</feature>
<feature type="region of interest" description="Disordered" evidence="1">
    <location>
        <begin position="269"/>
        <end position="355"/>
    </location>
</feature>
<feature type="compositionally biased region" description="Basic and acidic residues" evidence="1">
    <location>
        <begin position="92"/>
        <end position="101"/>
    </location>
</feature>
<feature type="compositionally biased region" description="Low complexity" evidence="1">
    <location>
        <begin position="40"/>
        <end position="49"/>
    </location>
</feature>
<dbReference type="AlphaFoldDB" id="A0A804UI34"/>
<feature type="compositionally biased region" description="Gly residues" evidence="1">
    <location>
        <begin position="125"/>
        <end position="143"/>
    </location>
</feature>
<dbReference type="Gramene" id="Zm00001eb366860_T002">
    <property type="protein sequence ID" value="Zm00001eb366860_P002"/>
    <property type="gene ID" value="Zm00001eb366860"/>
</dbReference>
<dbReference type="Proteomes" id="UP000007305">
    <property type="component" value="Chromosome 8"/>
</dbReference>
<feature type="region of interest" description="Disordered" evidence="1">
    <location>
        <begin position="1"/>
        <end position="195"/>
    </location>
</feature>
<sequence>MEQSIKPRSEGGVTATGRSRATQQTEEEGEGYGRRGGNGAPRPRLLPPAVTGPRARRRARLSVGAAQVRDQLRADRERPPGPGAGGDAPAVDGREQGEAVRRGPPGADGVRQHGRRLHHRRGQRGPAGDGGQPGRGAPLGGGERAALRPGHAHHLRHRRQRGPVGQRHGGDGQPAPGHEGRARRARRRGPRPAGRRLVGALRGRARHQLPAVVGRVPGGPGGVRAPHPRLPRADGVAVPRQRVPLLLVQGEPGAGAGGRVAAVRAVPAQPGRARPGHRPHLRQHAVRADRRRVRRHAGRGGARGRGRHGLGDRVAVQGRRRRARRHGAERRGVQRQPHAEGRRGPGHAAQARRARRRVRVRALQRGLEARAHVGAELRPALPRRLAGVRARRRRSGPGRLAQPVLHVHVLLLLLVRIGGGRNLFDGESGTITAAASNCNTPTITFVLLDC</sequence>
<keyword evidence="3" id="KW-1185">Reference proteome</keyword>
<feature type="compositionally biased region" description="Basic residues" evidence="1">
    <location>
        <begin position="318"/>
        <end position="328"/>
    </location>
</feature>
<organism evidence="2 3">
    <name type="scientific">Zea mays</name>
    <name type="common">Maize</name>
    <dbReference type="NCBI Taxonomy" id="4577"/>
    <lineage>
        <taxon>Eukaryota</taxon>
        <taxon>Viridiplantae</taxon>
        <taxon>Streptophyta</taxon>
        <taxon>Embryophyta</taxon>
        <taxon>Tracheophyta</taxon>
        <taxon>Spermatophyta</taxon>
        <taxon>Magnoliopsida</taxon>
        <taxon>Liliopsida</taxon>
        <taxon>Poales</taxon>
        <taxon>Poaceae</taxon>
        <taxon>PACMAD clade</taxon>
        <taxon>Panicoideae</taxon>
        <taxon>Andropogonodae</taxon>
        <taxon>Andropogoneae</taxon>
        <taxon>Tripsacinae</taxon>
        <taxon>Zea</taxon>
    </lineage>
</organism>
<feature type="compositionally biased region" description="Basic and acidic residues" evidence="1">
    <location>
        <begin position="329"/>
        <end position="343"/>
    </location>
</feature>
<feature type="compositionally biased region" description="Basic and acidic residues" evidence="1">
    <location>
        <begin position="70"/>
        <end position="79"/>
    </location>
</feature>
<reference evidence="2" key="2">
    <citation type="submission" date="2019-07" db="EMBL/GenBank/DDBJ databases">
        <authorList>
            <person name="Seetharam A."/>
            <person name="Woodhouse M."/>
            <person name="Cannon E."/>
        </authorList>
    </citation>
    <scope>NUCLEOTIDE SEQUENCE [LARGE SCALE GENOMIC DNA]</scope>
    <source>
        <strain evidence="2">cv. B73</strain>
    </source>
</reference>
<proteinExistence type="predicted"/>
<dbReference type="InParanoid" id="A0A804UI34"/>